<evidence type="ECO:0000313" key="5">
    <source>
        <dbReference type="Proteomes" id="UP000003688"/>
    </source>
</evidence>
<dbReference type="RefSeq" id="WP_007418343.1">
    <property type="nucleotide sequence ID" value="NZ_ABOX02000062.1"/>
</dbReference>
<organism evidence="4 5">
    <name type="scientific">Pedosphaera parvula (strain Ellin514)</name>
    <dbReference type="NCBI Taxonomy" id="320771"/>
    <lineage>
        <taxon>Bacteria</taxon>
        <taxon>Pseudomonadati</taxon>
        <taxon>Verrucomicrobiota</taxon>
        <taxon>Pedosphaerae</taxon>
        <taxon>Pedosphaerales</taxon>
        <taxon>Pedosphaeraceae</taxon>
        <taxon>Pedosphaera</taxon>
    </lineage>
</organism>
<feature type="domain" description="Ice-binding protein C-terminal" evidence="3">
    <location>
        <begin position="166"/>
        <end position="189"/>
    </location>
</feature>
<evidence type="ECO:0000259" key="3">
    <source>
        <dbReference type="Pfam" id="PF07589"/>
    </source>
</evidence>
<evidence type="ECO:0000256" key="2">
    <source>
        <dbReference type="SAM" id="SignalP"/>
    </source>
</evidence>
<evidence type="ECO:0000313" key="4">
    <source>
        <dbReference type="EMBL" id="EEF57597.1"/>
    </source>
</evidence>
<comment type="caution">
    <text evidence="4">The sequence shown here is derived from an EMBL/GenBank/DDBJ whole genome shotgun (WGS) entry which is preliminary data.</text>
</comment>
<keyword evidence="1" id="KW-1133">Transmembrane helix</keyword>
<evidence type="ECO:0000256" key="1">
    <source>
        <dbReference type="SAM" id="Phobius"/>
    </source>
</evidence>
<keyword evidence="1" id="KW-0812">Transmembrane</keyword>
<proteinExistence type="predicted"/>
<dbReference type="STRING" id="320771.Cflav_PD0465"/>
<keyword evidence="5" id="KW-1185">Reference proteome</keyword>
<reference evidence="4 5" key="1">
    <citation type="journal article" date="2011" name="J. Bacteriol.">
        <title>Genome sequence of 'Pedosphaera parvula' Ellin514, an aerobic Verrucomicrobial isolate from pasture soil.</title>
        <authorList>
            <person name="Kant R."/>
            <person name="van Passel M.W."/>
            <person name="Sangwan P."/>
            <person name="Palva A."/>
            <person name="Lucas S."/>
            <person name="Copeland A."/>
            <person name="Lapidus A."/>
            <person name="Glavina Del Rio T."/>
            <person name="Dalin E."/>
            <person name="Tice H."/>
            <person name="Bruce D."/>
            <person name="Goodwin L."/>
            <person name="Pitluck S."/>
            <person name="Chertkov O."/>
            <person name="Larimer F.W."/>
            <person name="Land M.L."/>
            <person name="Hauser L."/>
            <person name="Brettin T.S."/>
            <person name="Detter J.C."/>
            <person name="Han S."/>
            <person name="de Vos W.M."/>
            <person name="Janssen P.H."/>
            <person name="Smidt H."/>
        </authorList>
    </citation>
    <scope>NUCLEOTIDE SEQUENCE [LARGE SCALE GENOMIC DNA]</scope>
    <source>
        <strain evidence="4 5">Ellin514</strain>
    </source>
</reference>
<dbReference type="Pfam" id="PF07589">
    <property type="entry name" value="PEP-CTERM"/>
    <property type="match status" value="1"/>
</dbReference>
<dbReference type="EMBL" id="ABOX02000062">
    <property type="protein sequence ID" value="EEF57597.1"/>
    <property type="molecule type" value="Genomic_DNA"/>
</dbReference>
<gene>
    <name evidence="4" type="ORF">Cflav_PD0465</name>
</gene>
<dbReference type="AlphaFoldDB" id="B9XRB0"/>
<accession>B9XRB0</accession>
<keyword evidence="1" id="KW-0472">Membrane</keyword>
<dbReference type="Proteomes" id="UP000003688">
    <property type="component" value="Unassembled WGS sequence"/>
</dbReference>
<protein>
    <recommendedName>
        <fullName evidence="3">Ice-binding protein C-terminal domain-containing protein</fullName>
    </recommendedName>
</protein>
<sequence length="190" mass="18936" precursor="true">MKKLILSAVLGAGVLASAVSSYAQGTVNFNNTGFNITTNNLAGTSGVMSGSKAYTFGLYLAADAGSLSAVTTPVMLFSNAPIAGVISLSTVTLPSGFAAGSTYAFEVKGWSSTGGYGSYDAAFNGNPNGYFGISSIGTVTLGGGATPAGVIWGNNAGQVQGFTLTPVPEPSTIALAGLGAASLLLFRRRK</sequence>
<dbReference type="InterPro" id="IPR013424">
    <property type="entry name" value="Ice-binding_C"/>
</dbReference>
<feature type="transmembrane region" description="Helical" evidence="1">
    <location>
        <begin position="170"/>
        <end position="186"/>
    </location>
</feature>
<feature type="signal peptide" evidence="2">
    <location>
        <begin position="1"/>
        <end position="23"/>
    </location>
</feature>
<dbReference type="NCBIfam" id="TIGR02595">
    <property type="entry name" value="PEP_CTERM"/>
    <property type="match status" value="1"/>
</dbReference>
<feature type="chain" id="PRO_5002894588" description="Ice-binding protein C-terminal domain-containing protein" evidence="2">
    <location>
        <begin position="24"/>
        <end position="190"/>
    </location>
</feature>
<keyword evidence="2" id="KW-0732">Signal</keyword>
<name>B9XRB0_PEDPL</name>